<feature type="region of interest" description="Disordered" evidence="1">
    <location>
        <begin position="1"/>
        <end position="26"/>
    </location>
</feature>
<dbReference type="AlphaFoldDB" id="A0A3M5UNY6"/>
<evidence type="ECO:0000313" key="2">
    <source>
        <dbReference type="EMBL" id="RMU47392.1"/>
    </source>
</evidence>
<reference evidence="2 3" key="1">
    <citation type="submission" date="2018-08" db="EMBL/GenBank/DDBJ databases">
        <title>Recombination of ecologically and evolutionarily significant loci maintains genetic cohesion in the Pseudomonas syringae species complex.</title>
        <authorList>
            <person name="Dillon M."/>
            <person name="Thakur S."/>
            <person name="Almeida R.N.D."/>
            <person name="Weir B.S."/>
            <person name="Guttman D.S."/>
        </authorList>
    </citation>
    <scope>NUCLEOTIDE SEQUENCE [LARGE SCALE GENOMIC DNA]</scope>
    <source>
        <strain evidence="2 3">ICMP 14479</strain>
    </source>
</reference>
<comment type="caution">
    <text evidence="2">The sequence shown here is derived from an EMBL/GenBank/DDBJ whole genome shotgun (WGS) entry which is preliminary data.</text>
</comment>
<feature type="compositionally biased region" description="Low complexity" evidence="1">
    <location>
        <begin position="13"/>
        <end position="22"/>
    </location>
</feature>
<organism evidence="2 3">
    <name type="scientific">Pseudomonas syringae pv. avii</name>
    <dbReference type="NCBI Taxonomy" id="663959"/>
    <lineage>
        <taxon>Bacteria</taxon>
        <taxon>Pseudomonadati</taxon>
        <taxon>Pseudomonadota</taxon>
        <taxon>Gammaproteobacteria</taxon>
        <taxon>Pseudomonadales</taxon>
        <taxon>Pseudomonadaceae</taxon>
        <taxon>Pseudomonas</taxon>
        <taxon>Pseudomonas syringae</taxon>
    </lineage>
</organism>
<name>A0A3M5UNY6_PSESX</name>
<evidence type="ECO:0000313" key="3">
    <source>
        <dbReference type="Proteomes" id="UP000280395"/>
    </source>
</evidence>
<dbReference type="EMBL" id="RBUA01001220">
    <property type="protein sequence ID" value="RMU47392.1"/>
    <property type="molecule type" value="Genomic_DNA"/>
</dbReference>
<accession>A0A3M5UNY6</accession>
<evidence type="ECO:0000256" key="1">
    <source>
        <dbReference type="SAM" id="MobiDB-lite"/>
    </source>
</evidence>
<gene>
    <name evidence="2" type="ORF">ALP29_200933</name>
</gene>
<proteinExistence type="predicted"/>
<dbReference type="Proteomes" id="UP000280395">
    <property type="component" value="Unassembled WGS sequence"/>
</dbReference>
<sequence>MVKTQTDDTGAVAKPHQQAAPLAHHHIGTAHDAFDHRILTGAQRTDRYDASPVLIAQRQMKQYVLQIFQTNLGQLFCHRFTDTFECRDRYPGKLAHLSTA</sequence>
<protein>
    <submittedName>
        <fullName evidence="2">Uncharacterized protein</fullName>
    </submittedName>
</protein>